<dbReference type="Pfam" id="PF05036">
    <property type="entry name" value="SPOR"/>
    <property type="match status" value="1"/>
</dbReference>
<keyword evidence="2" id="KW-1133">Transmembrane helix</keyword>
<reference evidence="5" key="1">
    <citation type="submission" date="2019-07" db="EMBL/GenBank/DDBJ databases">
        <title>Shewanella sp. YLB-08 draft genomic sequence.</title>
        <authorList>
            <person name="Yu L."/>
        </authorList>
    </citation>
    <scope>NUCLEOTIDE SEQUENCE [LARGE SCALE GENOMIC DNA]</scope>
    <source>
        <strain evidence="5">JCM 20706</strain>
    </source>
</reference>
<dbReference type="EMBL" id="VKGK01000025">
    <property type="protein sequence ID" value="TRY12921.1"/>
    <property type="molecule type" value="Genomic_DNA"/>
</dbReference>
<sequence length="198" mass="21813">MSSHFQNRLVGVIVLVALGVIFLPDILDGKKDHQAEQFAEIPLRPEVELVELPDPDFDTVDLSESEQVFEPAVDELGELVQAIEEKENQDKEASAQQENKPAEKSQVAKVKPEAKTGSAYTLQLGSFKSADNVNGLVKQLRKKGFTAYTLPQNPVDGQLTKVFVGPNVSKAKLQKLRQDIEKLTKLTGRIVAYSPTDS</sequence>
<accession>A0A553JKF1</accession>
<feature type="domain" description="SPOR" evidence="3">
    <location>
        <begin position="114"/>
        <end position="193"/>
    </location>
</feature>
<dbReference type="InterPro" id="IPR036680">
    <property type="entry name" value="SPOR-like_sf"/>
</dbReference>
<gene>
    <name evidence="4" type="ORF">FN961_18395</name>
</gene>
<dbReference type="GO" id="GO:0032506">
    <property type="term" value="P:cytokinetic process"/>
    <property type="evidence" value="ECO:0007669"/>
    <property type="project" value="TreeGrafter"/>
</dbReference>
<dbReference type="SUPFAM" id="SSF110997">
    <property type="entry name" value="Sporulation related repeat"/>
    <property type="match status" value="1"/>
</dbReference>
<dbReference type="RefSeq" id="WP_144041638.1">
    <property type="nucleotide sequence ID" value="NZ_BMPL01000023.1"/>
</dbReference>
<dbReference type="GO" id="GO:0042834">
    <property type="term" value="F:peptidoglycan binding"/>
    <property type="evidence" value="ECO:0007669"/>
    <property type="project" value="InterPro"/>
</dbReference>
<evidence type="ECO:0000256" key="1">
    <source>
        <dbReference type="SAM" id="MobiDB-lite"/>
    </source>
</evidence>
<protein>
    <submittedName>
        <fullName evidence="4">SPOR domain-containing protein</fullName>
    </submittedName>
</protein>
<feature type="transmembrane region" description="Helical" evidence="2">
    <location>
        <begin position="9"/>
        <end position="27"/>
    </location>
</feature>
<proteinExistence type="predicted"/>
<organism evidence="4 5">
    <name type="scientific">Shewanella hanedai</name>
    <name type="common">Alteromonas hanedai</name>
    <dbReference type="NCBI Taxonomy" id="25"/>
    <lineage>
        <taxon>Bacteria</taxon>
        <taxon>Pseudomonadati</taxon>
        <taxon>Pseudomonadota</taxon>
        <taxon>Gammaproteobacteria</taxon>
        <taxon>Alteromonadales</taxon>
        <taxon>Shewanellaceae</taxon>
        <taxon>Shewanella</taxon>
    </lineage>
</organism>
<comment type="caution">
    <text evidence="4">The sequence shown here is derived from an EMBL/GenBank/DDBJ whole genome shotgun (WGS) entry which is preliminary data.</text>
</comment>
<dbReference type="Proteomes" id="UP000318126">
    <property type="component" value="Unassembled WGS sequence"/>
</dbReference>
<evidence type="ECO:0000313" key="5">
    <source>
        <dbReference type="Proteomes" id="UP000318126"/>
    </source>
</evidence>
<dbReference type="PANTHER" id="PTHR38687:SF1">
    <property type="entry name" value="CELL DIVISION PROTEIN DEDD"/>
    <property type="match status" value="1"/>
</dbReference>
<evidence type="ECO:0000256" key="2">
    <source>
        <dbReference type="SAM" id="Phobius"/>
    </source>
</evidence>
<dbReference type="AlphaFoldDB" id="A0A553JKF1"/>
<dbReference type="InterPro" id="IPR052521">
    <property type="entry name" value="Cell_div_SPOR-domain"/>
</dbReference>
<keyword evidence="5" id="KW-1185">Reference proteome</keyword>
<feature type="region of interest" description="Disordered" evidence="1">
    <location>
        <begin position="86"/>
        <end position="111"/>
    </location>
</feature>
<dbReference type="PROSITE" id="PS51724">
    <property type="entry name" value="SPOR"/>
    <property type="match status" value="1"/>
</dbReference>
<dbReference type="InterPro" id="IPR007730">
    <property type="entry name" value="SPOR-like_dom"/>
</dbReference>
<dbReference type="PANTHER" id="PTHR38687">
    <property type="entry name" value="CELL DIVISION PROTEIN DEDD-RELATED"/>
    <property type="match status" value="1"/>
</dbReference>
<keyword evidence="2" id="KW-0472">Membrane</keyword>
<dbReference type="Gene3D" id="3.30.70.1070">
    <property type="entry name" value="Sporulation related repeat"/>
    <property type="match status" value="1"/>
</dbReference>
<dbReference type="GO" id="GO:0030428">
    <property type="term" value="C:cell septum"/>
    <property type="evidence" value="ECO:0007669"/>
    <property type="project" value="TreeGrafter"/>
</dbReference>
<name>A0A553JKF1_SHEHA</name>
<dbReference type="GO" id="GO:0032153">
    <property type="term" value="C:cell division site"/>
    <property type="evidence" value="ECO:0007669"/>
    <property type="project" value="TreeGrafter"/>
</dbReference>
<evidence type="ECO:0000313" key="4">
    <source>
        <dbReference type="EMBL" id="TRY12921.1"/>
    </source>
</evidence>
<evidence type="ECO:0000259" key="3">
    <source>
        <dbReference type="PROSITE" id="PS51724"/>
    </source>
</evidence>
<dbReference type="OrthoDB" id="7069135at2"/>
<keyword evidence="2" id="KW-0812">Transmembrane</keyword>